<protein>
    <recommendedName>
        <fullName evidence="2">Calcineurin-like phosphoesterase domain-containing protein</fullName>
    </recommendedName>
</protein>
<dbReference type="AlphaFoldDB" id="A0A0B6YBQ4"/>
<dbReference type="InterPro" id="IPR029052">
    <property type="entry name" value="Metallo-depent_PP-like"/>
</dbReference>
<name>A0A0B6YBQ4_9EUPU</name>
<dbReference type="EMBL" id="HACG01006729">
    <property type="protein sequence ID" value="CEK53594.1"/>
    <property type="molecule type" value="Transcribed_RNA"/>
</dbReference>
<feature type="non-terminal residue" evidence="1">
    <location>
        <position position="1"/>
    </location>
</feature>
<reference evidence="1" key="1">
    <citation type="submission" date="2014-12" db="EMBL/GenBank/DDBJ databases">
        <title>Insight into the proteome of Arion vulgaris.</title>
        <authorList>
            <person name="Aradska J."/>
            <person name="Bulat T."/>
            <person name="Smidak R."/>
            <person name="Sarate P."/>
            <person name="Gangsoo J."/>
            <person name="Sialana F."/>
            <person name="Bilban M."/>
            <person name="Lubec G."/>
        </authorList>
    </citation>
    <scope>NUCLEOTIDE SEQUENCE</scope>
    <source>
        <tissue evidence="1">Skin</tissue>
    </source>
</reference>
<dbReference type="PANTHER" id="PTHR45867:SF3">
    <property type="entry name" value="ACID PHOSPHATASE TYPE 7"/>
    <property type="match status" value="1"/>
</dbReference>
<evidence type="ECO:0000313" key="1">
    <source>
        <dbReference type="EMBL" id="CEK53594.1"/>
    </source>
</evidence>
<dbReference type="Gene3D" id="3.60.21.10">
    <property type="match status" value="1"/>
</dbReference>
<gene>
    <name evidence="1" type="primary">ORF20807</name>
</gene>
<feature type="non-terminal residue" evidence="1">
    <location>
        <position position="155"/>
    </location>
</feature>
<proteinExistence type="predicted"/>
<organism evidence="1">
    <name type="scientific">Arion vulgaris</name>
    <dbReference type="NCBI Taxonomy" id="1028688"/>
    <lineage>
        <taxon>Eukaryota</taxon>
        <taxon>Metazoa</taxon>
        <taxon>Spiralia</taxon>
        <taxon>Lophotrochozoa</taxon>
        <taxon>Mollusca</taxon>
        <taxon>Gastropoda</taxon>
        <taxon>Heterobranchia</taxon>
        <taxon>Euthyneura</taxon>
        <taxon>Panpulmonata</taxon>
        <taxon>Eupulmonata</taxon>
        <taxon>Stylommatophora</taxon>
        <taxon>Helicina</taxon>
        <taxon>Arionoidea</taxon>
        <taxon>Arionidae</taxon>
        <taxon>Arion</taxon>
    </lineage>
</organism>
<accession>A0A0B6YBQ4</accession>
<evidence type="ECO:0008006" key="2">
    <source>
        <dbReference type="Google" id="ProtNLM"/>
    </source>
</evidence>
<sequence>SGKYNAVFYNGDLEEKLALGDGHSDSDFLSDLEQVAGFVPFMPAPGKKAPLTGIDNNDGLYLYRNIFSMPGTNWPMPTNKLWYSFDVGQVHIVSYSTDVLYETDPKNANAQKDWLVNDLKEANKRRGEIPWIIAIGSHPMYCSFSVLDVDDCSQN</sequence>
<dbReference type="SUPFAM" id="SSF56300">
    <property type="entry name" value="Metallo-dependent phosphatases"/>
    <property type="match status" value="1"/>
</dbReference>
<dbReference type="PANTHER" id="PTHR45867">
    <property type="entry name" value="PURPLE ACID PHOSPHATASE"/>
    <property type="match status" value="1"/>
</dbReference>